<organism evidence="4 5">
    <name type="scientific">Pestalotiopsis fici (strain W106-1 / CGMCC3.15140)</name>
    <dbReference type="NCBI Taxonomy" id="1229662"/>
    <lineage>
        <taxon>Eukaryota</taxon>
        <taxon>Fungi</taxon>
        <taxon>Dikarya</taxon>
        <taxon>Ascomycota</taxon>
        <taxon>Pezizomycotina</taxon>
        <taxon>Sordariomycetes</taxon>
        <taxon>Xylariomycetidae</taxon>
        <taxon>Amphisphaeriales</taxon>
        <taxon>Sporocadaceae</taxon>
        <taxon>Pestalotiopsis</taxon>
    </lineage>
</organism>
<dbReference type="EMBL" id="KI912114">
    <property type="protein sequence ID" value="ETS78662.1"/>
    <property type="molecule type" value="Genomic_DNA"/>
</dbReference>
<dbReference type="InterPro" id="IPR000999">
    <property type="entry name" value="RNase_III_dom"/>
</dbReference>
<gene>
    <name evidence="4" type="ORF">PFICI_08515</name>
</gene>
<dbReference type="OMA" id="QADMFEA"/>
<dbReference type="GO" id="GO:0034475">
    <property type="term" value="P:U4 snRNA 3'-end processing"/>
    <property type="evidence" value="ECO:0007669"/>
    <property type="project" value="TreeGrafter"/>
</dbReference>
<dbReference type="OrthoDB" id="2392202at2759"/>
<feature type="region of interest" description="Disordered" evidence="2">
    <location>
        <begin position="286"/>
        <end position="314"/>
    </location>
</feature>
<dbReference type="SMART" id="SM00535">
    <property type="entry name" value="RIBOc"/>
    <property type="match status" value="1"/>
</dbReference>
<dbReference type="CDD" id="cd00593">
    <property type="entry name" value="RIBOc"/>
    <property type="match status" value="1"/>
</dbReference>
<dbReference type="PROSITE" id="PS50142">
    <property type="entry name" value="RNASE_3_2"/>
    <property type="match status" value="1"/>
</dbReference>
<dbReference type="AlphaFoldDB" id="W3WZV0"/>
<sequence>MSKRQFSDFALPESSTSEDVLGSVSQIVQQAQDLLRAAQSLKQDIQDGKQHRYIEGGSRLRAITADIANNIEKLNAQPSAPPSKAPKLQDVSAAPVRIPHAIDLTPWTPHDDAKARPLPSLPTIRNTTLESAVFTHAGLSKDPTGSYERLEWIGDAYLYLMSSAFIYQTFPQLPAGRCSQYRELLIRNKTLGKYTQQYELNKRLKLPPEFRGQNDMAPATKKLYGKVLGDVFEAYIAGIILGDPQHGLSSAASWIKVLWRGELEEELHKEFRERQERPPIVTTVAPLMANRPKSESSTATSTDAPPKPLAPPKVRLSQALGGKDVLIEYRDQGEPKTEKKTGLPWYTVGVYLHGWGVKDFNMGYGSALNKKEAGSKAAQMALDNKKMISRFAQRKKDFDAAVQAQRG</sequence>
<dbReference type="Gene3D" id="1.10.1520.10">
    <property type="entry name" value="Ribonuclease III domain"/>
    <property type="match status" value="1"/>
</dbReference>
<evidence type="ECO:0000259" key="3">
    <source>
        <dbReference type="PROSITE" id="PS50142"/>
    </source>
</evidence>
<dbReference type="GeneID" id="19273528"/>
<reference evidence="5" key="1">
    <citation type="journal article" date="2015" name="BMC Genomics">
        <title>Genomic and transcriptomic analysis of the endophytic fungus Pestalotiopsis fici reveals its lifestyle and high potential for synthesis of natural products.</title>
        <authorList>
            <person name="Wang X."/>
            <person name="Zhang X."/>
            <person name="Liu L."/>
            <person name="Xiang M."/>
            <person name="Wang W."/>
            <person name="Sun X."/>
            <person name="Che Y."/>
            <person name="Guo L."/>
            <person name="Liu G."/>
            <person name="Guo L."/>
            <person name="Wang C."/>
            <person name="Yin W.B."/>
            <person name="Stadler M."/>
            <person name="Zhang X."/>
            <person name="Liu X."/>
        </authorList>
    </citation>
    <scope>NUCLEOTIDE SEQUENCE [LARGE SCALE GENOMIC DNA]</scope>
    <source>
        <strain evidence="5">W106-1 / CGMCC3.15140</strain>
    </source>
</reference>
<protein>
    <recommendedName>
        <fullName evidence="3">RNase III domain-containing protein</fullName>
    </recommendedName>
</protein>
<dbReference type="FunCoup" id="W3WZV0">
    <property type="interactions" value="233"/>
</dbReference>
<dbReference type="InParanoid" id="W3WZV0"/>
<dbReference type="HOGENOM" id="CLU_048162_0_1_1"/>
<evidence type="ECO:0000313" key="5">
    <source>
        <dbReference type="Proteomes" id="UP000030651"/>
    </source>
</evidence>
<dbReference type="SUPFAM" id="SSF54768">
    <property type="entry name" value="dsRNA-binding domain-like"/>
    <property type="match status" value="1"/>
</dbReference>
<dbReference type="eggNOG" id="KOG1817">
    <property type="taxonomic scope" value="Eukaryota"/>
</dbReference>
<dbReference type="GO" id="GO:0005654">
    <property type="term" value="C:nucleoplasm"/>
    <property type="evidence" value="ECO:0007669"/>
    <property type="project" value="TreeGrafter"/>
</dbReference>
<name>W3WZV0_PESFW</name>
<dbReference type="SUPFAM" id="SSF69065">
    <property type="entry name" value="RNase III domain-like"/>
    <property type="match status" value="1"/>
</dbReference>
<evidence type="ECO:0000256" key="2">
    <source>
        <dbReference type="SAM" id="MobiDB-lite"/>
    </source>
</evidence>
<dbReference type="Proteomes" id="UP000030651">
    <property type="component" value="Unassembled WGS sequence"/>
</dbReference>
<dbReference type="InterPro" id="IPR036389">
    <property type="entry name" value="RNase_III_sf"/>
</dbReference>
<dbReference type="STRING" id="1229662.W3WZV0"/>
<evidence type="ECO:0000256" key="1">
    <source>
        <dbReference type="ARBA" id="ARBA00022884"/>
    </source>
</evidence>
<keyword evidence="1" id="KW-0694">RNA-binding</keyword>
<dbReference type="GO" id="GO:0006364">
    <property type="term" value="P:rRNA processing"/>
    <property type="evidence" value="ECO:0007669"/>
    <property type="project" value="TreeGrafter"/>
</dbReference>
<dbReference type="GO" id="GO:0006369">
    <property type="term" value="P:termination of RNA polymerase II transcription"/>
    <property type="evidence" value="ECO:0007669"/>
    <property type="project" value="TreeGrafter"/>
</dbReference>
<dbReference type="GO" id="GO:0003723">
    <property type="term" value="F:RNA binding"/>
    <property type="evidence" value="ECO:0007669"/>
    <property type="project" value="UniProtKB-KW"/>
</dbReference>
<dbReference type="Gene3D" id="3.30.160.20">
    <property type="match status" value="1"/>
</dbReference>
<dbReference type="Pfam" id="PF00636">
    <property type="entry name" value="Ribonuclease_3"/>
    <property type="match status" value="1"/>
</dbReference>
<dbReference type="PANTHER" id="PTHR11207">
    <property type="entry name" value="RIBONUCLEASE III"/>
    <property type="match status" value="1"/>
</dbReference>
<evidence type="ECO:0000313" key="4">
    <source>
        <dbReference type="EMBL" id="ETS78662.1"/>
    </source>
</evidence>
<dbReference type="PANTHER" id="PTHR11207:SF0">
    <property type="entry name" value="RIBONUCLEASE 3"/>
    <property type="match status" value="1"/>
</dbReference>
<dbReference type="GO" id="GO:0004525">
    <property type="term" value="F:ribonuclease III activity"/>
    <property type="evidence" value="ECO:0007669"/>
    <property type="project" value="InterPro"/>
</dbReference>
<dbReference type="KEGG" id="pfy:PFICI_08515"/>
<feature type="domain" description="RNase III" evidence="3">
    <location>
        <begin position="124"/>
        <end position="244"/>
    </location>
</feature>
<keyword evidence="5" id="KW-1185">Reference proteome</keyword>
<proteinExistence type="predicted"/>
<accession>W3WZV0</accession>
<dbReference type="RefSeq" id="XP_007835287.1">
    <property type="nucleotide sequence ID" value="XM_007837096.1"/>
</dbReference>